<dbReference type="Pfam" id="PF12804">
    <property type="entry name" value="NTP_transf_3"/>
    <property type="match status" value="1"/>
</dbReference>
<keyword evidence="4" id="KW-1185">Reference proteome</keyword>
<gene>
    <name evidence="3" type="ORF">GWA01_02000</name>
</gene>
<feature type="domain" description="MobA-like NTP transferase" evidence="2">
    <location>
        <begin position="6"/>
        <end position="167"/>
    </location>
</feature>
<evidence type="ECO:0000313" key="3">
    <source>
        <dbReference type="EMBL" id="GEK92430.1"/>
    </source>
</evidence>
<proteinExistence type="predicted"/>
<evidence type="ECO:0000313" key="4">
    <source>
        <dbReference type="Proteomes" id="UP000321230"/>
    </source>
</evidence>
<dbReference type="InterPro" id="IPR025877">
    <property type="entry name" value="MobA-like_NTP_Trfase"/>
</dbReference>
<sequence>MSRHAAILLAAGGSSRLGFPKQLLLKNSVPLVRQMAQLLLETNPARVIVVTGGASEDVMAALHELPVECAFNPEWRTGLASSVQSGILELQGTRFEAALITATDQPFLTLSHLQQLVESRPENGDIISGYGVGKGGGIPVCLSRRTTARLSELDGDAGFRKLWNAHERPERIENPDLLYDIDTVENLNLAIDRGVMDAIQPITSFNHA</sequence>
<dbReference type="EMBL" id="BJUZ01000001">
    <property type="protein sequence ID" value="GEK92430.1"/>
    <property type="molecule type" value="Genomic_DNA"/>
</dbReference>
<comment type="caution">
    <text evidence="3">The sequence shown here is derived from an EMBL/GenBank/DDBJ whole genome shotgun (WGS) entry which is preliminary data.</text>
</comment>
<dbReference type="AlphaFoldDB" id="A0A511AW31"/>
<dbReference type="InterPro" id="IPR029044">
    <property type="entry name" value="Nucleotide-diphossugar_trans"/>
</dbReference>
<protein>
    <recommendedName>
        <fullName evidence="2">MobA-like NTP transferase domain-containing protein</fullName>
    </recommendedName>
</protein>
<reference evidence="3 4" key="1">
    <citation type="submission" date="2019-07" db="EMBL/GenBank/DDBJ databases">
        <title>Whole genome shotgun sequence of Gluconobacter wancherniae NBRC 103581.</title>
        <authorList>
            <person name="Hosoyama A."/>
            <person name="Uohara A."/>
            <person name="Ohji S."/>
            <person name="Ichikawa N."/>
        </authorList>
    </citation>
    <scope>NUCLEOTIDE SEQUENCE [LARGE SCALE GENOMIC DNA]</scope>
    <source>
        <strain evidence="3 4">NBRC 103581</strain>
    </source>
</reference>
<accession>A0A511AW31</accession>
<dbReference type="SUPFAM" id="SSF53448">
    <property type="entry name" value="Nucleotide-diphospho-sugar transferases"/>
    <property type="match status" value="1"/>
</dbReference>
<dbReference type="GO" id="GO:0016779">
    <property type="term" value="F:nucleotidyltransferase activity"/>
    <property type="evidence" value="ECO:0007669"/>
    <property type="project" value="UniProtKB-ARBA"/>
</dbReference>
<dbReference type="CDD" id="cd04182">
    <property type="entry name" value="GT_2_like_f"/>
    <property type="match status" value="1"/>
</dbReference>
<dbReference type="Gene3D" id="3.90.550.10">
    <property type="entry name" value="Spore Coat Polysaccharide Biosynthesis Protein SpsA, Chain A"/>
    <property type="match status" value="1"/>
</dbReference>
<dbReference type="OrthoDB" id="9779263at2"/>
<evidence type="ECO:0000259" key="2">
    <source>
        <dbReference type="Pfam" id="PF12804"/>
    </source>
</evidence>
<dbReference type="RefSeq" id="WP_146793150.1">
    <property type="nucleotide sequence ID" value="NZ_BARC01000005.1"/>
</dbReference>
<evidence type="ECO:0000256" key="1">
    <source>
        <dbReference type="ARBA" id="ARBA00022842"/>
    </source>
</evidence>
<dbReference type="PANTHER" id="PTHR43777">
    <property type="entry name" value="MOLYBDENUM COFACTOR CYTIDYLYLTRANSFERASE"/>
    <property type="match status" value="1"/>
</dbReference>
<dbReference type="Proteomes" id="UP000321230">
    <property type="component" value="Unassembled WGS sequence"/>
</dbReference>
<dbReference type="PANTHER" id="PTHR43777:SF1">
    <property type="entry name" value="MOLYBDENUM COFACTOR CYTIDYLYLTRANSFERASE"/>
    <property type="match status" value="1"/>
</dbReference>
<organism evidence="3 4">
    <name type="scientific">Gluconobacter wancherniae NBRC 103581</name>
    <dbReference type="NCBI Taxonomy" id="656744"/>
    <lineage>
        <taxon>Bacteria</taxon>
        <taxon>Pseudomonadati</taxon>
        <taxon>Pseudomonadota</taxon>
        <taxon>Alphaproteobacteria</taxon>
        <taxon>Acetobacterales</taxon>
        <taxon>Acetobacteraceae</taxon>
        <taxon>Gluconobacter</taxon>
    </lineage>
</organism>
<keyword evidence="1" id="KW-0460">Magnesium</keyword>
<name>A0A511AW31_9PROT</name>